<evidence type="ECO:0000256" key="1">
    <source>
        <dbReference type="ARBA" id="ARBA00001602"/>
    </source>
</evidence>
<dbReference type="Pfam" id="PF01177">
    <property type="entry name" value="Asp_Glu_race"/>
    <property type="match status" value="1"/>
</dbReference>
<comment type="catalytic activity">
    <reaction evidence="1 7">
        <text>L-glutamate = D-glutamate</text>
        <dbReference type="Rhea" id="RHEA:12813"/>
        <dbReference type="ChEBI" id="CHEBI:29985"/>
        <dbReference type="ChEBI" id="CHEBI:29986"/>
        <dbReference type="EC" id="5.1.1.3"/>
    </reaction>
</comment>
<organism evidence="8 9">
    <name type="scientific">Spongiibacter thalassae</name>
    <dbReference type="NCBI Taxonomy" id="2721624"/>
    <lineage>
        <taxon>Bacteria</taxon>
        <taxon>Pseudomonadati</taxon>
        <taxon>Pseudomonadota</taxon>
        <taxon>Gammaproteobacteria</taxon>
        <taxon>Cellvibrionales</taxon>
        <taxon>Spongiibacteraceae</taxon>
        <taxon>Spongiibacter</taxon>
    </lineage>
</organism>
<dbReference type="NCBIfam" id="TIGR00067">
    <property type="entry name" value="glut_race"/>
    <property type="match status" value="1"/>
</dbReference>
<dbReference type="InterPro" id="IPR004391">
    <property type="entry name" value="Glu_race"/>
</dbReference>
<dbReference type="InterPro" id="IPR018187">
    <property type="entry name" value="Asp/Glu_racemase_AS_1"/>
</dbReference>
<dbReference type="RefSeq" id="WP_168452094.1">
    <property type="nucleotide sequence ID" value="NZ_JAAWWK010000009.1"/>
</dbReference>
<protein>
    <recommendedName>
        <fullName evidence="2 7">Glutamate racemase</fullName>
        <ecNumber evidence="2 7">5.1.1.3</ecNumber>
    </recommendedName>
</protein>
<dbReference type="InterPro" id="IPR033134">
    <property type="entry name" value="Asp/Glu_racemase_AS_2"/>
</dbReference>
<dbReference type="Proteomes" id="UP000765845">
    <property type="component" value="Unassembled WGS sequence"/>
</dbReference>
<evidence type="ECO:0000256" key="4">
    <source>
        <dbReference type="ARBA" id="ARBA00022984"/>
    </source>
</evidence>
<comment type="caution">
    <text evidence="8">The sequence shown here is derived from an EMBL/GenBank/DDBJ whole genome shotgun (WGS) entry which is preliminary data.</text>
</comment>
<proteinExistence type="inferred from homology"/>
<dbReference type="PROSITE" id="PS00923">
    <property type="entry name" value="ASP_GLU_RACEMASE_1"/>
    <property type="match status" value="1"/>
</dbReference>
<keyword evidence="9" id="KW-1185">Reference proteome</keyword>
<evidence type="ECO:0000256" key="7">
    <source>
        <dbReference type="HAMAP-Rule" id="MF_00258"/>
    </source>
</evidence>
<feature type="active site" description="Proton donor/acceptor" evidence="7">
    <location>
        <position position="78"/>
    </location>
</feature>
<sequence>MATPPRTHRVLVFDSGVGSLSIGAEIHRLLPELDLLYVMDRGGFPYGLWQEAPLVEHICKRVEEVLQREYATMLVMACNSASTAVLPALRERLSIPVVGVVPAIKPAAALSRSKVIGLLATPGTVSRPYTAQLIADFAADCEVIAVGNGELAPAVEALFWQGASPKDCVATIADRFRAHPRYHDMDTLVLACTHFPLVQKELATFIRHCQWVDSGQAIARRVASLLGTAPKGDGLQEVVILGSEKASDYLLAGLEQRGLRLKR</sequence>
<dbReference type="PANTHER" id="PTHR21198:SF2">
    <property type="entry name" value="GLUTAMATE RACEMASE"/>
    <property type="match status" value="1"/>
</dbReference>
<comment type="pathway">
    <text evidence="7">Cell wall biogenesis; peptidoglycan biosynthesis.</text>
</comment>
<evidence type="ECO:0000256" key="3">
    <source>
        <dbReference type="ARBA" id="ARBA00022960"/>
    </source>
</evidence>
<comment type="function">
    <text evidence="7">Provides the (R)-glutamate required for cell wall biosynthesis.</text>
</comment>
<feature type="binding site" evidence="7">
    <location>
        <begin position="79"/>
        <end position="80"/>
    </location>
    <ligand>
        <name>substrate</name>
    </ligand>
</feature>
<dbReference type="Gene3D" id="3.40.50.1860">
    <property type="match status" value="2"/>
</dbReference>
<accession>A0ABX1GKS0</accession>
<keyword evidence="6 7" id="KW-0961">Cell wall biogenesis/degradation</keyword>
<keyword evidence="4 7" id="KW-0573">Peptidoglycan synthesis</keyword>
<dbReference type="EC" id="5.1.1.3" evidence="2 7"/>
<gene>
    <name evidence="7" type="primary">murI</name>
    <name evidence="8" type="ORF">HCU74_19360</name>
</gene>
<dbReference type="SUPFAM" id="SSF53681">
    <property type="entry name" value="Aspartate/glutamate racemase"/>
    <property type="match status" value="2"/>
</dbReference>
<dbReference type="GO" id="GO:0008881">
    <property type="term" value="F:glutamate racemase activity"/>
    <property type="evidence" value="ECO:0007669"/>
    <property type="project" value="UniProtKB-EC"/>
</dbReference>
<dbReference type="HAMAP" id="MF_00258">
    <property type="entry name" value="Glu_racemase"/>
    <property type="match status" value="1"/>
</dbReference>
<dbReference type="PROSITE" id="PS00924">
    <property type="entry name" value="ASP_GLU_RACEMASE_2"/>
    <property type="match status" value="1"/>
</dbReference>
<feature type="active site" description="Proton donor/acceptor" evidence="7">
    <location>
        <position position="192"/>
    </location>
</feature>
<dbReference type="InterPro" id="IPR015942">
    <property type="entry name" value="Asp/Glu/hydantoin_racemase"/>
</dbReference>
<dbReference type="EMBL" id="JAAWWK010000009">
    <property type="protein sequence ID" value="NKI19571.1"/>
    <property type="molecule type" value="Genomic_DNA"/>
</dbReference>
<evidence type="ECO:0000256" key="5">
    <source>
        <dbReference type="ARBA" id="ARBA00023235"/>
    </source>
</evidence>
<evidence type="ECO:0000256" key="6">
    <source>
        <dbReference type="ARBA" id="ARBA00023316"/>
    </source>
</evidence>
<evidence type="ECO:0000313" key="9">
    <source>
        <dbReference type="Proteomes" id="UP000765845"/>
    </source>
</evidence>
<dbReference type="PANTHER" id="PTHR21198">
    <property type="entry name" value="GLUTAMATE RACEMASE"/>
    <property type="match status" value="1"/>
</dbReference>
<keyword evidence="5 7" id="KW-0413">Isomerase</keyword>
<evidence type="ECO:0000256" key="2">
    <source>
        <dbReference type="ARBA" id="ARBA00013090"/>
    </source>
</evidence>
<reference evidence="8 9" key="1">
    <citation type="submission" date="2020-04" db="EMBL/GenBank/DDBJ databases">
        <authorList>
            <person name="Yoon J."/>
        </authorList>
    </citation>
    <scope>NUCLEOTIDE SEQUENCE [LARGE SCALE GENOMIC DNA]</scope>
    <source>
        <strain evidence="8 9">KMU-166</strain>
    </source>
</reference>
<keyword evidence="3 7" id="KW-0133">Cell shape</keyword>
<evidence type="ECO:0000313" key="8">
    <source>
        <dbReference type="EMBL" id="NKI19571.1"/>
    </source>
</evidence>
<name>A0ABX1GKS0_9GAMM</name>
<feature type="binding site" evidence="7">
    <location>
        <begin position="14"/>
        <end position="15"/>
    </location>
    <ligand>
        <name>substrate</name>
    </ligand>
</feature>
<feature type="binding site" evidence="7">
    <location>
        <begin position="46"/>
        <end position="47"/>
    </location>
    <ligand>
        <name>substrate</name>
    </ligand>
</feature>
<comment type="similarity">
    <text evidence="7">Belongs to the aspartate/glutamate racemases family.</text>
</comment>
<dbReference type="InterPro" id="IPR001920">
    <property type="entry name" value="Asp/Glu_race"/>
</dbReference>
<feature type="binding site" evidence="7">
    <location>
        <begin position="193"/>
        <end position="194"/>
    </location>
    <ligand>
        <name>substrate</name>
    </ligand>
</feature>